<dbReference type="RefSeq" id="WP_079654060.1">
    <property type="nucleotide sequence ID" value="NZ_LT670846.1"/>
</dbReference>
<evidence type="ECO:0000313" key="6">
    <source>
        <dbReference type="EMBL" id="SHK41266.1"/>
    </source>
</evidence>
<dbReference type="GO" id="GO:0051604">
    <property type="term" value="P:protein maturation"/>
    <property type="evidence" value="ECO:0007669"/>
    <property type="project" value="InterPro"/>
</dbReference>
<feature type="binding site" evidence="5">
    <location>
        <position position="76"/>
    </location>
    <ligand>
        <name>Zn(2+)</name>
        <dbReference type="ChEBI" id="CHEBI:29105"/>
    </ligand>
</feature>
<dbReference type="Gene3D" id="3.30.2320.80">
    <property type="match status" value="1"/>
</dbReference>
<dbReference type="InterPro" id="IPR020538">
    <property type="entry name" value="Hydgase_Ni_incorp_HypA/HybF_CS"/>
</dbReference>
<gene>
    <name evidence="5" type="primary">hypA</name>
    <name evidence="6" type="ORF">SAMN05444391_0932</name>
</gene>
<dbReference type="OrthoDB" id="9800361at2"/>
<accession>A0A1M6S9E8</accession>
<sequence>MHEFSIVQSLISLIEKYASEEGAKSVTRVVLQIGPLSGVEPHLLEVAFNTFKEGTVANQAVLEIERTDLAIYCDSCGKEYSKKELNILCPVCGSYGRVVKGDELILKSLEMDV</sequence>
<dbReference type="NCBIfam" id="TIGR00100">
    <property type="entry name" value="hypA"/>
    <property type="match status" value="1"/>
</dbReference>
<comment type="function">
    <text evidence="5">Involved in the maturation of [NiFe] hydrogenases. Required for nickel insertion into the metal center of the hydrogenase.</text>
</comment>
<proteinExistence type="inferred from homology"/>
<evidence type="ECO:0000256" key="4">
    <source>
        <dbReference type="ARBA" id="ARBA00022833"/>
    </source>
</evidence>
<evidence type="ECO:0000256" key="5">
    <source>
        <dbReference type="HAMAP-Rule" id="MF_00213"/>
    </source>
</evidence>
<feature type="binding site" evidence="5">
    <location>
        <position position="92"/>
    </location>
    <ligand>
        <name>Zn(2+)</name>
        <dbReference type="ChEBI" id="CHEBI:29105"/>
    </ligand>
</feature>
<evidence type="ECO:0000256" key="1">
    <source>
        <dbReference type="ARBA" id="ARBA00010748"/>
    </source>
</evidence>
<feature type="binding site" evidence="5">
    <location>
        <position position="89"/>
    </location>
    <ligand>
        <name>Zn(2+)</name>
        <dbReference type="ChEBI" id="CHEBI:29105"/>
    </ligand>
</feature>
<protein>
    <recommendedName>
        <fullName evidence="5">Hydrogenase maturation factor HypA</fullName>
    </recommendedName>
</protein>
<keyword evidence="3 5" id="KW-0479">Metal-binding</keyword>
<dbReference type="EMBL" id="LT670846">
    <property type="protein sequence ID" value="SHK41266.1"/>
    <property type="molecule type" value="Genomic_DNA"/>
</dbReference>
<dbReference type="InterPro" id="IPR000688">
    <property type="entry name" value="HypA/HybF"/>
</dbReference>
<dbReference type="AlphaFoldDB" id="A0A1M6S9E8"/>
<dbReference type="Pfam" id="PF01155">
    <property type="entry name" value="HypA"/>
    <property type="match status" value="1"/>
</dbReference>
<dbReference type="HAMAP" id="MF_00213">
    <property type="entry name" value="HypA_HybF"/>
    <property type="match status" value="1"/>
</dbReference>
<evidence type="ECO:0000313" key="7">
    <source>
        <dbReference type="Proteomes" id="UP000189810"/>
    </source>
</evidence>
<dbReference type="GO" id="GO:0008270">
    <property type="term" value="F:zinc ion binding"/>
    <property type="evidence" value="ECO:0007669"/>
    <property type="project" value="UniProtKB-UniRule"/>
</dbReference>
<dbReference type="PROSITE" id="PS01249">
    <property type="entry name" value="HYPA"/>
    <property type="match status" value="1"/>
</dbReference>
<keyword evidence="2 5" id="KW-0533">Nickel</keyword>
<dbReference type="PANTHER" id="PTHR34535:SF3">
    <property type="entry name" value="HYDROGENASE MATURATION FACTOR HYPA"/>
    <property type="match status" value="1"/>
</dbReference>
<evidence type="ECO:0000256" key="3">
    <source>
        <dbReference type="ARBA" id="ARBA00022723"/>
    </source>
</evidence>
<evidence type="ECO:0000256" key="2">
    <source>
        <dbReference type="ARBA" id="ARBA00022596"/>
    </source>
</evidence>
<name>A0A1M6S9E8_9AQUI</name>
<dbReference type="PANTHER" id="PTHR34535">
    <property type="entry name" value="HYDROGENASE MATURATION FACTOR HYPA"/>
    <property type="match status" value="1"/>
</dbReference>
<dbReference type="STRING" id="381751.SAMN05444391_0932"/>
<dbReference type="GO" id="GO:0016151">
    <property type="term" value="F:nickel cation binding"/>
    <property type="evidence" value="ECO:0007669"/>
    <property type="project" value="UniProtKB-UniRule"/>
</dbReference>
<feature type="binding site" evidence="5">
    <location>
        <position position="2"/>
    </location>
    <ligand>
        <name>Ni(2+)</name>
        <dbReference type="ChEBI" id="CHEBI:49786"/>
    </ligand>
</feature>
<dbReference type="Proteomes" id="UP000189810">
    <property type="component" value="Chromosome I"/>
</dbReference>
<dbReference type="PIRSF" id="PIRSF004761">
    <property type="entry name" value="Hydrgn_mat_HypA"/>
    <property type="match status" value="1"/>
</dbReference>
<reference evidence="6 7" key="1">
    <citation type="submission" date="2016-11" db="EMBL/GenBank/DDBJ databases">
        <authorList>
            <person name="Jaros S."/>
            <person name="Januszkiewicz K."/>
            <person name="Wedrychowicz H."/>
        </authorList>
    </citation>
    <scope>NUCLEOTIDE SEQUENCE [LARGE SCALE GENOMIC DNA]</scope>
    <source>
        <strain evidence="6 7">DSM 19557</strain>
    </source>
</reference>
<keyword evidence="7" id="KW-1185">Reference proteome</keyword>
<comment type="similarity">
    <text evidence="1 5">Belongs to the HypA/HybF family.</text>
</comment>
<feature type="binding site" evidence="5">
    <location>
        <position position="73"/>
    </location>
    <ligand>
        <name>Zn(2+)</name>
        <dbReference type="ChEBI" id="CHEBI:29105"/>
    </ligand>
</feature>
<keyword evidence="4 5" id="KW-0862">Zinc</keyword>
<organism evidence="6 7">
    <name type="scientific">Thermocrinis minervae</name>
    <dbReference type="NCBI Taxonomy" id="381751"/>
    <lineage>
        <taxon>Bacteria</taxon>
        <taxon>Pseudomonadati</taxon>
        <taxon>Aquificota</taxon>
        <taxon>Aquificia</taxon>
        <taxon>Aquificales</taxon>
        <taxon>Aquificaceae</taxon>
        <taxon>Thermocrinis</taxon>
    </lineage>
</organism>